<dbReference type="AlphaFoldDB" id="A0A0A3IIJ9"/>
<protein>
    <submittedName>
        <fullName evidence="1">Uncharacterized protein</fullName>
    </submittedName>
</protein>
<organism evidence="1 2">
    <name type="scientific">Lysinibacillus odysseyi 34hs-1 = NBRC 100172</name>
    <dbReference type="NCBI Taxonomy" id="1220589"/>
    <lineage>
        <taxon>Bacteria</taxon>
        <taxon>Bacillati</taxon>
        <taxon>Bacillota</taxon>
        <taxon>Bacilli</taxon>
        <taxon>Bacillales</taxon>
        <taxon>Bacillaceae</taxon>
        <taxon>Lysinibacillus</taxon>
    </lineage>
</organism>
<keyword evidence="2" id="KW-1185">Reference proteome</keyword>
<accession>A0A0A3IIJ9</accession>
<name>A0A0A3IIJ9_9BACI</name>
<dbReference type="RefSeq" id="WP_036157659.1">
    <property type="nucleotide sequence ID" value="NZ_BCVX01000004.1"/>
</dbReference>
<reference evidence="1 2" key="1">
    <citation type="submission" date="2014-02" db="EMBL/GenBank/DDBJ databases">
        <title>Draft genome sequence of Lysinibacillus odysseyi NBRC 100172.</title>
        <authorList>
            <person name="Zhang F."/>
            <person name="Wang G."/>
            <person name="Zhang L."/>
        </authorList>
    </citation>
    <scope>NUCLEOTIDE SEQUENCE [LARGE SCALE GENOMIC DNA]</scope>
    <source>
        <strain evidence="1 2">NBRC 100172</strain>
    </source>
</reference>
<dbReference type="eggNOG" id="ENOG502Z920">
    <property type="taxonomic scope" value="Bacteria"/>
</dbReference>
<sequence length="149" mass="16737">MTITVKTLERCNKETEETLAVETPEFLQQKLAYLKEHQEEFLYAASDDFANLKMDAVVLEFDETFKVYTALFGLRLQKKVSAQLKAYLRDNLKGMLGSSSAMFAGDEGIWEINVALDAMKGFSGEETIQQAYELLLGFVTGMLGEIEGQ</sequence>
<evidence type="ECO:0000313" key="1">
    <source>
        <dbReference type="EMBL" id="KGR82648.1"/>
    </source>
</evidence>
<gene>
    <name evidence="1" type="ORF">CD32_17445</name>
</gene>
<dbReference type="Proteomes" id="UP000030437">
    <property type="component" value="Unassembled WGS sequence"/>
</dbReference>
<proteinExistence type="predicted"/>
<dbReference type="EMBL" id="JPVP01000059">
    <property type="protein sequence ID" value="KGR82648.1"/>
    <property type="molecule type" value="Genomic_DNA"/>
</dbReference>
<comment type="caution">
    <text evidence="1">The sequence shown here is derived from an EMBL/GenBank/DDBJ whole genome shotgun (WGS) entry which is preliminary data.</text>
</comment>
<evidence type="ECO:0000313" key="2">
    <source>
        <dbReference type="Proteomes" id="UP000030437"/>
    </source>
</evidence>